<dbReference type="Proteomes" id="UP000790377">
    <property type="component" value="Unassembled WGS sequence"/>
</dbReference>
<keyword evidence="2" id="KW-1185">Reference proteome</keyword>
<comment type="caution">
    <text evidence="1">The sequence shown here is derived from an EMBL/GenBank/DDBJ whole genome shotgun (WGS) entry which is preliminary data.</text>
</comment>
<protein>
    <submittedName>
        <fullName evidence="1">Uncharacterized protein</fullName>
    </submittedName>
</protein>
<evidence type="ECO:0000313" key="1">
    <source>
        <dbReference type="EMBL" id="KAH7904869.1"/>
    </source>
</evidence>
<dbReference type="EMBL" id="MU268338">
    <property type="protein sequence ID" value="KAH7904869.1"/>
    <property type="molecule type" value="Genomic_DNA"/>
</dbReference>
<accession>A0ACB7ZUM8</accession>
<feature type="non-terminal residue" evidence="1">
    <location>
        <position position="130"/>
    </location>
</feature>
<feature type="non-terminal residue" evidence="1">
    <location>
        <position position="1"/>
    </location>
</feature>
<evidence type="ECO:0000313" key="2">
    <source>
        <dbReference type="Proteomes" id="UP000790377"/>
    </source>
</evidence>
<organism evidence="1 2">
    <name type="scientific">Hygrophoropsis aurantiaca</name>
    <dbReference type="NCBI Taxonomy" id="72124"/>
    <lineage>
        <taxon>Eukaryota</taxon>
        <taxon>Fungi</taxon>
        <taxon>Dikarya</taxon>
        <taxon>Basidiomycota</taxon>
        <taxon>Agaricomycotina</taxon>
        <taxon>Agaricomycetes</taxon>
        <taxon>Agaricomycetidae</taxon>
        <taxon>Boletales</taxon>
        <taxon>Coniophorineae</taxon>
        <taxon>Hygrophoropsidaceae</taxon>
        <taxon>Hygrophoropsis</taxon>
    </lineage>
</organism>
<sequence length="130" mass="14234">FTVANVAALYCSYFGQDLKPNFTKDERYSGARGLLKSNIQNDGEHLKTRSTGGLHPSYIDFHAKHNSGVVNTADFLADTSGDIFDALTLQDRLDGGISVLLRCPGAQAYEDMGPDDVGIYAYITPRELKE</sequence>
<gene>
    <name evidence="1" type="ORF">BJ138DRAFT_990881</name>
</gene>
<name>A0ACB7ZUM8_9AGAM</name>
<proteinExistence type="predicted"/>
<reference evidence="1" key="1">
    <citation type="journal article" date="2021" name="New Phytol.">
        <title>Evolutionary innovations through gain and loss of genes in the ectomycorrhizal Boletales.</title>
        <authorList>
            <person name="Wu G."/>
            <person name="Miyauchi S."/>
            <person name="Morin E."/>
            <person name="Kuo A."/>
            <person name="Drula E."/>
            <person name="Varga T."/>
            <person name="Kohler A."/>
            <person name="Feng B."/>
            <person name="Cao Y."/>
            <person name="Lipzen A."/>
            <person name="Daum C."/>
            <person name="Hundley H."/>
            <person name="Pangilinan J."/>
            <person name="Johnson J."/>
            <person name="Barry K."/>
            <person name="LaButti K."/>
            <person name="Ng V."/>
            <person name="Ahrendt S."/>
            <person name="Min B."/>
            <person name="Choi I.G."/>
            <person name="Park H."/>
            <person name="Plett J.M."/>
            <person name="Magnuson J."/>
            <person name="Spatafora J.W."/>
            <person name="Nagy L.G."/>
            <person name="Henrissat B."/>
            <person name="Grigoriev I.V."/>
            <person name="Yang Z.L."/>
            <person name="Xu J."/>
            <person name="Martin F.M."/>
        </authorList>
    </citation>
    <scope>NUCLEOTIDE SEQUENCE</scope>
    <source>
        <strain evidence="1">ATCC 28755</strain>
    </source>
</reference>